<comment type="caution">
    <text evidence="1">The sequence shown here is derived from an EMBL/GenBank/DDBJ whole genome shotgun (WGS) entry which is preliminary data.</text>
</comment>
<keyword evidence="2" id="KW-1185">Reference proteome</keyword>
<dbReference type="EMBL" id="BBMR01000016">
    <property type="protein sequence ID" value="GAL22830.1"/>
    <property type="molecule type" value="Genomic_DNA"/>
</dbReference>
<accession>A0A090S529</accession>
<evidence type="ECO:0000313" key="2">
    <source>
        <dbReference type="Proteomes" id="UP000029228"/>
    </source>
</evidence>
<sequence>MSVNYQSNPSNNVSVGKTQVEPRIPEWVIFTVDAVYS</sequence>
<dbReference type="Proteomes" id="UP000029228">
    <property type="component" value="Unassembled WGS sequence"/>
</dbReference>
<name>A0A090S529_9VIBR</name>
<dbReference type="AlphaFoldDB" id="A0A090S529"/>
<reference evidence="1 2" key="2">
    <citation type="submission" date="2014-09" db="EMBL/GenBank/DDBJ databases">
        <authorList>
            <consortium name="NBRP consortium"/>
            <person name="Sawabe T."/>
            <person name="Meirelles P."/>
            <person name="Nakanishi M."/>
            <person name="Sayaka M."/>
            <person name="Hattori M."/>
            <person name="Ohkuma M."/>
        </authorList>
    </citation>
    <scope>NUCLEOTIDE SEQUENCE [LARGE SCALE GENOMIC DNA]</scope>
    <source>
        <strain evidence="2">JCM19235</strain>
    </source>
</reference>
<protein>
    <submittedName>
        <fullName evidence="1">Uncharacterized protein</fullName>
    </submittedName>
</protein>
<reference evidence="1 2" key="1">
    <citation type="submission" date="2014-09" db="EMBL/GenBank/DDBJ databases">
        <title>Vibrio maritimus JCM 19235. (C45) whole genome shotgun sequence.</title>
        <authorList>
            <person name="Sawabe T."/>
            <person name="Meirelles P."/>
            <person name="Nakanishi M."/>
            <person name="Sayaka M."/>
            <person name="Hattori M."/>
            <person name="Ohkuma M."/>
        </authorList>
    </citation>
    <scope>NUCLEOTIDE SEQUENCE [LARGE SCALE GENOMIC DNA]</scope>
    <source>
        <strain evidence="2">JCM19235</strain>
    </source>
</reference>
<proteinExistence type="predicted"/>
<organism evidence="1 2">
    <name type="scientific">Vibrio maritimus</name>
    <dbReference type="NCBI Taxonomy" id="990268"/>
    <lineage>
        <taxon>Bacteria</taxon>
        <taxon>Pseudomonadati</taxon>
        <taxon>Pseudomonadota</taxon>
        <taxon>Gammaproteobacteria</taxon>
        <taxon>Vibrionales</taxon>
        <taxon>Vibrionaceae</taxon>
        <taxon>Vibrio</taxon>
    </lineage>
</organism>
<evidence type="ECO:0000313" key="1">
    <source>
        <dbReference type="EMBL" id="GAL22830.1"/>
    </source>
</evidence>
<gene>
    <name evidence="1" type="ORF">JCM19235_3296</name>
</gene>